<reference evidence="3" key="1">
    <citation type="journal article" date="2012" name="Bioengineered">
        <title>Additional insights into the genome of the oleaginous model alga Nannochloropsis gaditana.</title>
        <authorList>
            <person name="Jinkerson R.E."/>
            <person name="Radakovits R."/>
            <person name="Posewitz M.C."/>
        </authorList>
    </citation>
    <scope>NUCLEOTIDE SEQUENCE</scope>
    <source>
        <strain evidence="3">CCMP526</strain>
    </source>
</reference>
<feature type="compositionally biased region" description="Basic and acidic residues" evidence="1">
    <location>
        <begin position="1"/>
        <end position="15"/>
    </location>
</feature>
<dbReference type="GO" id="GO:0004057">
    <property type="term" value="F:arginyl-tRNA--protein transferase activity"/>
    <property type="evidence" value="ECO:0007669"/>
    <property type="project" value="InterPro"/>
</dbReference>
<dbReference type="EMBL" id="JU980490">
    <property type="protein sequence ID" value="AFJ69553.1"/>
    <property type="molecule type" value="mRNA"/>
</dbReference>
<dbReference type="GO" id="GO:0005737">
    <property type="term" value="C:cytoplasm"/>
    <property type="evidence" value="ECO:0007669"/>
    <property type="project" value="TreeGrafter"/>
</dbReference>
<proteinExistence type="evidence at transcript level"/>
<feature type="domain" description="N-end rule aminoacyl transferase C-terminal" evidence="2">
    <location>
        <begin position="50"/>
        <end position="150"/>
    </location>
</feature>
<keyword evidence="3" id="KW-0808">Transferase</keyword>
<dbReference type="InterPro" id="IPR007472">
    <property type="entry name" value="N-end_Aminoacyl_Trfase_C"/>
</dbReference>
<feature type="region of interest" description="Disordered" evidence="1">
    <location>
        <begin position="1"/>
        <end position="30"/>
    </location>
</feature>
<sequence>VGRVKGDGREEEVNKSRPGSFSNPSGRFSASEPFKFEFRVETVPPRVTEEVFALYKKYQVAVHGDRPEDVTKEGFKRFLVHSPLVPSSLPASRPRPPPSTPLAPDDRDYLLPCGSYHQLYRLNGRLIAVGVVDLLPRCLSSVYCFYDPDYR</sequence>
<dbReference type="PANTHER" id="PTHR21367:SF1">
    <property type="entry name" value="ARGINYL-TRNA--PROTEIN TRANSFERASE 1"/>
    <property type="match status" value="1"/>
</dbReference>
<protein>
    <submittedName>
        <fullName evidence="3">Arginine-trna-protein transferase 1</fullName>
    </submittedName>
</protein>
<dbReference type="InterPro" id="IPR030700">
    <property type="entry name" value="N-end_Aminoacyl_Trfase"/>
</dbReference>
<feature type="region of interest" description="Disordered" evidence="1">
    <location>
        <begin position="85"/>
        <end position="106"/>
    </location>
</feature>
<evidence type="ECO:0000256" key="1">
    <source>
        <dbReference type="SAM" id="MobiDB-lite"/>
    </source>
</evidence>
<accession>I2CRM0</accession>
<feature type="non-terminal residue" evidence="3">
    <location>
        <position position="151"/>
    </location>
</feature>
<feature type="non-terminal residue" evidence="3">
    <location>
        <position position="1"/>
    </location>
</feature>
<feature type="compositionally biased region" description="Polar residues" evidence="1">
    <location>
        <begin position="17"/>
        <end position="28"/>
    </location>
</feature>
<evidence type="ECO:0000313" key="3">
    <source>
        <dbReference type="EMBL" id="AFJ69553.1"/>
    </source>
</evidence>
<dbReference type="PANTHER" id="PTHR21367">
    <property type="entry name" value="ARGININE-TRNA-PROTEIN TRANSFERASE 1"/>
    <property type="match status" value="1"/>
</dbReference>
<name>I2CRM0_NANGC</name>
<dbReference type="Pfam" id="PF04377">
    <property type="entry name" value="ATE_C"/>
    <property type="match status" value="1"/>
</dbReference>
<organism evidence="3">
    <name type="scientific">Nannochloropsis gaditana (strain CCMP526)</name>
    <name type="common">Green microalga</name>
    <name type="synonym">Microchloropsis gaditana</name>
    <dbReference type="NCBI Taxonomy" id="1093141"/>
    <lineage>
        <taxon>Eukaryota</taxon>
        <taxon>Sar</taxon>
        <taxon>Stramenopiles</taxon>
        <taxon>Ochrophyta</taxon>
        <taxon>Eustigmatophyceae</taxon>
        <taxon>Eustigmatales</taxon>
        <taxon>Monodopsidaceae</taxon>
        <taxon>Nannochloropsis</taxon>
    </lineage>
</organism>
<dbReference type="AlphaFoldDB" id="I2CRM0"/>
<gene>
    <name evidence="3" type="ORF">NGATSA_3032900</name>
</gene>
<reference evidence="3" key="2">
    <citation type="journal article" date="2012" name="Nat. Commun.">
        <title>Draft genome sequence and genetic transformation of the oleaginous alga Nannochloropis gaditana.</title>
        <authorList>
            <person name="Radakovits R."/>
            <person name="Jinkerson R.E."/>
            <person name="Fuerstenberg S.I."/>
            <person name="Tae H."/>
            <person name="Settlage R.E."/>
            <person name="Boore J.L."/>
            <person name="Posewitz M.C."/>
        </authorList>
    </citation>
    <scope>NUCLEOTIDE SEQUENCE</scope>
    <source>
        <strain evidence="3">CCMP526</strain>
    </source>
</reference>
<evidence type="ECO:0000259" key="2">
    <source>
        <dbReference type="Pfam" id="PF04377"/>
    </source>
</evidence>